<reference evidence="3" key="1">
    <citation type="submission" date="2019-08" db="EMBL/GenBank/DDBJ databases">
        <authorList>
            <person name="Kucharzyk K."/>
            <person name="Murdoch R.W."/>
            <person name="Higgins S."/>
            <person name="Loffler F."/>
        </authorList>
    </citation>
    <scope>NUCLEOTIDE SEQUENCE</scope>
</reference>
<evidence type="ECO:0000256" key="2">
    <source>
        <dbReference type="ARBA" id="ARBA00022801"/>
    </source>
</evidence>
<evidence type="ECO:0000313" key="3">
    <source>
        <dbReference type="EMBL" id="MPN01510.1"/>
    </source>
</evidence>
<dbReference type="InterPro" id="IPR003697">
    <property type="entry name" value="Maf-like"/>
</dbReference>
<organism evidence="3">
    <name type="scientific">bioreactor metagenome</name>
    <dbReference type="NCBI Taxonomy" id="1076179"/>
    <lineage>
        <taxon>unclassified sequences</taxon>
        <taxon>metagenomes</taxon>
        <taxon>ecological metagenomes</taxon>
    </lineage>
</organism>
<sequence>MLSMLSGNIHKVYSGLAIVDISKNMVKKDYVCTEVKFSKLSTDQILNYIKTGEPMDKAGAYGIQGYGGIFVEKIHGCYYNVVGLPINKLYGMLKEY</sequence>
<dbReference type="PANTHER" id="PTHR43213">
    <property type="entry name" value="BIFUNCTIONAL DTTP/UTP PYROPHOSPHATASE/METHYLTRANSFERASE PROTEIN-RELATED"/>
    <property type="match status" value="1"/>
</dbReference>
<dbReference type="SUPFAM" id="SSF52972">
    <property type="entry name" value="ITPase-like"/>
    <property type="match status" value="1"/>
</dbReference>
<comment type="caution">
    <text evidence="3">The sequence shown here is derived from an EMBL/GenBank/DDBJ whole genome shotgun (WGS) entry which is preliminary data.</text>
</comment>
<dbReference type="Pfam" id="PF02545">
    <property type="entry name" value="Maf"/>
    <property type="match status" value="1"/>
</dbReference>
<dbReference type="GO" id="GO:0047429">
    <property type="term" value="F:nucleoside triphosphate diphosphatase activity"/>
    <property type="evidence" value="ECO:0007669"/>
    <property type="project" value="InterPro"/>
</dbReference>
<accession>A0A645EJK5</accession>
<keyword evidence="2" id="KW-0378">Hydrolase</keyword>
<name>A0A645EJK5_9ZZZZ</name>
<dbReference type="PANTHER" id="PTHR43213:SF5">
    <property type="entry name" value="BIFUNCTIONAL DTTP_UTP PYROPHOSPHATASE_METHYLTRANSFERASE PROTEIN-RELATED"/>
    <property type="match status" value="1"/>
</dbReference>
<dbReference type="InterPro" id="IPR029001">
    <property type="entry name" value="ITPase-like_fam"/>
</dbReference>
<dbReference type="AlphaFoldDB" id="A0A645EJK5"/>
<comment type="cofactor">
    <cofactor evidence="1">
        <name>a divalent metal cation</name>
        <dbReference type="ChEBI" id="CHEBI:60240"/>
    </cofactor>
</comment>
<evidence type="ECO:0000256" key="1">
    <source>
        <dbReference type="ARBA" id="ARBA00001968"/>
    </source>
</evidence>
<protein>
    <submittedName>
        <fullName evidence="3">Septum formation protein Maf</fullName>
    </submittedName>
</protein>
<dbReference type="Gene3D" id="3.90.950.10">
    <property type="match status" value="1"/>
</dbReference>
<proteinExistence type="predicted"/>
<dbReference type="EMBL" id="VSSQ01047504">
    <property type="protein sequence ID" value="MPN01510.1"/>
    <property type="molecule type" value="Genomic_DNA"/>
</dbReference>
<gene>
    <name evidence="3" type="primary">maf_38</name>
    <name evidence="3" type="ORF">SDC9_148719</name>
</gene>